<accession>A0AA45L837</accession>
<name>A0AA45L837_9PSEU</name>
<protein>
    <submittedName>
        <fullName evidence="1">Uncharacterized protein</fullName>
    </submittedName>
</protein>
<proteinExistence type="predicted"/>
<evidence type="ECO:0000313" key="1">
    <source>
        <dbReference type="EMBL" id="QUF05066.1"/>
    </source>
</evidence>
<evidence type="ECO:0000313" key="2">
    <source>
        <dbReference type="Proteomes" id="UP000677152"/>
    </source>
</evidence>
<dbReference type="EMBL" id="CP073249">
    <property type="protein sequence ID" value="QUF05066.1"/>
    <property type="molecule type" value="Genomic_DNA"/>
</dbReference>
<sequence>MAELSSLWGVWRLVRRGGGEVVCWVDVLEADFPWLVGQVRAGPAFDGVAPLFARVRELADRGEEWSEVYARIEAEVELVSPEGPVAEFLLHLDGGRAWFRFGEEPFED</sequence>
<reference evidence="1" key="1">
    <citation type="submission" date="2021-04" db="EMBL/GenBank/DDBJ databases">
        <title>Genomic sequence of Actinosynnema pretiosum subsp. pretiosum ATCC 31280 (C-14919).</title>
        <authorList>
            <person name="Bai L."/>
            <person name="Wang X."/>
            <person name="Xiao Y."/>
        </authorList>
    </citation>
    <scope>NUCLEOTIDE SEQUENCE</scope>
    <source>
        <strain evidence="1">ATCC 31280</strain>
    </source>
</reference>
<gene>
    <name evidence="1" type="ORF">KCV87_02790</name>
</gene>
<dbReference type="Proteomes" id="UP000677152">
    <property type="component" value="Chromosome"/>
</dbReference>
<organism evidence="1 2">
    <name type="scientific">Actinosynnema pretiosum subsp. pretiosum</name>
    <dbReference type="NCBI Taxonomy" id="103721"/>
    <lineage>
        <taxon>Bacteria</taxon>
        <taxon>Bacillati</taxon>
        <taxon>Actinomycetota</taxon>
        <taxon>Actinomycetes</taxon>
        <taxon>Pseudonocardiales</taxon>
        <taxon>Pseudonocardiaceae</taxon>
        <taxon>Actinosynnema</taxon>
    </lineage>
</organism>
<dbReference type="AlphaFoldDB" id="A0AA45L837"/>